<feature type="domain" description="HTH LytTR-type" evidence="1">
    <location>
        <begin position="4"/>
        <end position="93"/>
    </location>
</feature>
<dbReference type="EMBL" id="CP030850">
    <property type="protein sequence ID" value="AXE16258.1"/>
    <property type="molecule type" value="Genomic_DNA"/>
</dbReference>
<dbReference type="SMART" id="SM00850">
    <property type="entry name" value="LytTR"/>
    <property type="match status" value="1"/>
</dbReference>
<dbReference type="Pfam" id="PF04397">
    <property type="entry name" value="LytTR"/>
    <property type="match status" value="1"/>
</dbReference>
<dbReference type="Proteomes" id="UP000251993">
    <property type="component" value="Chromosome"/>
</dbReference>
<sequence length="108" mass="12244">MKVDGFIITAEAVEYIEGRSNYSLITMIDGQKVLSSKTLGRLTDYLSLTRVHKCVAVNPHRIAQIEPVKITMQSGYTVEPSRRKIPELLINLKEGYRLYHGTTKNPTH</sequence>
<dbReference type="KEGG" id="run:DR864_28090"/>
<keyword evidence="4" id="KW-1185">Reference proteome</keyword>
<dbReference type="OrthoDB" id="1075130at2"/>
<protein>
    <recommendedName>
        <fullName evidence="1">HTH LytTR-type domain-containing protein</fullName>
    </recommendedName>
</protein>
<dbReference type="AlphaFoldDB" id="A0A344TRQ4"/>
<evidence type="ECO:0000313" key="2">
    <source>
        <dbReference type="EMBL" id="AXE16258.1"/>
    </source>
</evidence>
<proteinExistence type="predicted"/>
<dbReference type="EMBL" id="CP030850">
    <property type="protein sequence ID" value="AXE21325.1"/>
    <property type="molecule type" value="Genomic_DNA"/>
</dbReference>
<dbReference type="Gene3D" id="2.40.50.1020">
    <property type="entry name" value="LytTr DNA-binding domain"/>
    <property type="match status" value="1"/>
</dbReference>
<name>A0A344TRQ4_9BACT</name>
<dbReference type="GO" id="GO:0003677">
    <property type="term" value="F:DNA binding"/>
    <property type="evidence" value="ECO:0007669"/>
    <property type="project" value="InterPro"/>
</dbReference>
<evidence type="ECO:0000259" key="1">
    <source>
        <dbReference type="SMART" id="SM00850"/>
    </source>
</evidence>
<dbReference type="KEGG" id="run:DR864_00225"/>
<organism evidence="3 4">
    <name type="scientific">Runella rosea</name>
    <dbReference type="NCBI Taxonomy" id="2259595"/>
    <lineage>
        <taxon>Bacteria</taxon>
        <taxon>Pseudomonadati</taxon>
        <taxon>Bacteroidota</taxon>
        <taxon>Cytophagia</taxon>
        <taxon>Cytophagales</taxon>
        <taxon>Spirosomataceae</taxon>
        <taxon>Runella</taxon>
    </lineage>
</organism>
<evidence type="ECO:0000313" key="4">
    <source>
        <dbReference type="Proteomes" id="UP000251993"/>
    </source>
</evidence>
<dbReference type="RefSeq" id="WP_114065079.1">
    <property type="nucleotide sequence ID" value="NZ_CP030850.1"/>
</dbReference>
<reference evidence="3 4" key="1">
    <citation type="submission" date="2018-07" db="EMBL/GenBank/DDBJ databases">
        <title>Genome sequencing of Runella.</title>
        <authorList>
            <person name="Baek M.-G."/>
            <person name="Yi H."/>
        </authorList>
    </citation>
    <scope>NUCLEOTIDE SEQUENCE [LARGE SCALE GENOMIC DNA]</scope>
    <source>
        <strain evidence="3 4">HYN0085</strain>
    </source>
</reference>
<gene>
    <name evidence="2" type="ORF">DR864_00225</name>
    <name evidence="3" type="ORF">DR864_28090</name>
</gene>
<accession>A0A344TRQ4</accession>
<dbReference type="InterPro" id="IPR007492">
    <property type="entry name" value="LytTR_DNA-bd_dom"/>
</dbReference>
<evidence type="ECO:0000313" key="3">
    <source>
        <dbReference type="EMBL" id="AXE21325.1"/>
    </source>
</evidence>